<feature type="transmembrane region" description="Helical" evidence="7">
    <location>
        <begin position="152"/>
        <end position="176"/>
    </location>
</feature>
<keyword evidence="3 7" id="KW-0812">Transmembrane</keyword>
<evidence type="ECO:0000256" key="1">
    <source>
        <dbReference type="ARBA" id="ARBA00004141"/>
    </source>
</evidence>
<dbReference type="Pfam" id="PF01554">
    <property type="entry name" value="MatE"/>
    <property type="match status" value="2"/>
</dbReference>
<reference evidence="8 9" key="1">
    <citation type="journal article" date="2018" name="Nat. Ecol. Evol.">
        <title>Pezizomycetes genomes reveal the molecular basis of ectomycorrhizal truffle lifestyle.</title>
        <authorList>
            <person name="Murat C."/>
            <person name="Payen T."/>
            <person name="Noel B."/>
            <person name="Kuo A."/>
            <person name="Morin E."/>
            <person name="Chen J."/>
            <person name="Kohler A."/>
            <person name="Krizsan K."/>
            <person name="Balestrini R."/>
            <person name="Da Silva C."/>
            <person name="Montanini B."/>
            <person name="Hainaut M."/>
            <person name="Levati E."/>
            <person name="Barry K.W."/>
            <person name="Belfiori B."/>
            <person name="Cichocki N."/>
            <person name="Clum A."/>
            <person name="Dockter R.B."/>
            <person name="Fauchery L."/>
            <person name="Guy J."/>
            <person name="Iotti M."/>
            <person name="Le Tacon F."/>
            <person name="Lindquist E.A."/>
            <person name="Lipzen A."/>
            <person name="Malagnac F."/>
            <person name="Mello A."/>
            <person name="Molinier V."/>
            <person name="Miyauchi S."/>
            <person name="Poulain J."/>
            <person name="Riccioni C."/>
            <person name="Rubini A."/>
            <person name="Sitrit Y."/>
            <person name="Splivallo R."/>
            <person name="Traeger S."/>
            <person name="Wang M."/>
            <person name="Zifcakova L."/>
            <person name="Wipf D."/>
            <person name="Zambonelli A."/>
            <person name="Paolocci F."/>
            <person name="Nowrousian M."/>
            <person name="Ottonello S."/>
            <person name="Baldrian P."/>
            <person name="Spatafora J.W."/>
            <person name="Henrissat B."/>
            <person name="Nagy L.G."/>
            <person name="Aury J.M."/>
            <person name="Wincker P."/>
            <person name="Grigoriev I.V."/>
            <person name="Bonfante P."/>
            <person name="Martin F.M."/>
        </authorList>
    </citation>
    <scope>NUCLEOTIDE SEQUENCE [LARGE SCALE GENOMIC DNA]</scope>
    <source>
        <strain evidence="8 9">ATCC MYA-4762</strain>
    </source>
</reference>
<evidence type="ECO:0000256" key="3">
    <source>
        <dbReference type="ARBA" id="ARBA00022692"/>
    </source>
</evidence>
<dbReference type="InParanoid" id="A0A3N4LPV3"/>
<sequence length="479" mass="50885">MPSLLPGEEGNNAVPSPASGPPMPSSSKQTPSEENVALLDGLSVENVTNTLLRSILAETALTWPFELFNLVRNSAPLIVGFLLQHSLTLASVFSAGQLGKDELAAVSLATITANLTGYALYQGFVTALETLCAQSYGAGQYTEVGLHLQRCVILLMLTSVPIGCIWMSSPSILGLIVQEKKVVELAGGYLRILFLGAPGYALFEAGKRYMQAQSIPHASTAVLAFLAPLNAFMNFALVSGEFLGLGFGFYGAPAAVVITNWLMPLCLAYYAIFIEGSKCWHPLTLRVFTNWESILSLTLPGIAMIWSEFISVELLTLFSSYFGTSTMAAHAILATMMSFIYQLPFGMSLSSCNAVAQYVGAGNITSARRSAYVAMGIAIVFGVIDCVALIAMFSRDKEVIAFVAEALPVCAAFQVVDVLASGQGRQRIAGIVKIPAYYGLAIPLGWGIRGLWAGCTCALAVVAMVQTVAKVDMNSVGDC</sequence>
<dbReference type="PANTHER" id="PTHR11206">
    <property type="entry name" value="MULTIDRUG RESISTANCE PROTEIN"/>
    <property type="match status" value="1"/>
</dbReference>
<dbReference type="CDD" id="cd13132">
    <property type="entry name" value="MATE_eukaryotic"/>
    <property type="match status" value="1"/>
</dbReference>
<organism evidence="8 9">
    <name type="scientific">Terfezia boudieri ATCC MYA-4762</name>
    <dbReference type="NCBI Taxonomy" id="1051890"/>
    <lineage>
        <taxon>Eukaryota</taxon>
        <taxon>Fungi</taxon>
        <taxon>Dikarya</taxon>
        <taxon>Ascomycota</taxon>
        <taxon>Pezizomycotina</taxon>
        <taxon>Pezizomycetes</taxon>
        <taxon>Pezizales</taxon>
        <taxon>Pezizaceae</taxon>
        <taxon>Terfezia</taxon>
    </lineage>
</organism>
<accession>A0A3N4LPV3</accession>
<evidence type="ECO:0000313" key="8">
    <source>
        <dbReference type="EMBL" id="RPB24957.1"/>
    </source>
</evidence>
<dbReference type="GO" id="GO:1990961">
    <property type="term" value="P:xenobiotic detoxification by transmembrane export across the plasma membrane"/>
    <property type="evidence" value="ECO:0007669"/>
    <property type="project" value="InterPro"/>
</dbReference>
<feature type="transmembrane region" description="Helical" evidence="7">
    <location>
        <begin position="215"/>
        <end position="237"/>
    </location>
</feature>
<name>A0A3N4LPV3_9PEZI</name>
<feature type="transmembrane region" description="Helical" evidence="7">
    <location>
        <begin position="440"/>
        <end position="465"/>
    </location>
</feature>
<keyword evidence="5 7" id="KW-0472">Membrane</keyword>
<keyword evidence="9" id="KW-1185">Reference proteome</keyword>
<dbReference type="InterPro" id="IPR045069">
    <property type="entry name" value="MATE_euk"/>
</dbReference>
<dbReference type="EMBL" id="ML121539">
    <property type="protein sequence ID" value="RPB24957.1"/>
    <property type="molecule type" value="Genomic_DNA"/>
</dbReference>
<dbReference type="GO" id="GO:0042910">
    <property type="term" value="F:xenobiotic transmembrane transporter activity"/>
    <property type="evidence" value="ECO:0007669"/>
    <property type="project" value="InterPro"/>
</dbReference>
<evidence type="ECO:0000256" key="7">
    <source>
        <dbReference type="SAM" id="Phobius"/>
    </source>
</evidence>
<feature type="transmembrane region" description="Helical" evidence="7">
    <location>
        <begin position="294"/>
        <end position="312"/>
    </location>
</feature>
<dbReference type="Proteomes" id="UP000267821">
    <property type="component" value="Unassembled WGS sequence"/>
</dbReference>
<evidence type="ECO:0000256" key="6">
    <source>
        <dbReference type="SAM" id="MobiDB-lite"/>
    </source>
</evidence>
<feature type="region of interest" description="Disordered" evidence="6">
    <location>
        <begin position="1"/>
        <end position="32"/>
    </location>
</feature>
<feature type="transmembrane region" description="Helical" evidence="7">
    <location>
        <begin position="371"/>
        <end position="393"/>
    </location>
</feature>
<comment type="similarity">
    <text evidence="2">Belongs to the multi antimicrobial extrusion (MATE) (TC 2.A.66.1) family.</text>
</comment>
<evidence type="ECO:0000256" key="2">
    <source>
        <dbReference type="ARBA" id="ARBA00010199"/>
    </source>
</evidence>
<gene>
    <name evidence="8" type="ORF">L211DRAFT_856925</name>
</gene>
<dbReference type="STRING" id="1051890.A0A3N4LPV3"/>
<evidence type="ECO:0000256" key="5">
    <source>
        <dbReference type="ARBA" id="ARBA00023136"/>
    </source>
</evidence>
<evidence type="ECO:0000256" key="4">
    <source>
        <dbReference type="ARBA" id="ARBA00022989"/>
    </source>
</evidence>
<evidence type="ECO:0000313" key="9">
    <source>
        <dbReference type="Proteomes" id="UP000267821"/>
    </source>
</evidence>
<dbReference type="GO" id="GO:0016020">
    <property type="term" value="C:membrane"/>
    <property type="evidence" value="ECO:0007669"/>
    <property type="project" value="UniProtKB-SubCell"/>
</dbReference>
<feature type="transmembrane region" description="Helical" evidence="7">
    <location>
        <begin position="318"/>
        <end position="341"/>
    </location>
</feature>
<dbReference type="InterPro" id="IPR002528">
    <property type="entry name" value="MATE_fam"/>
</dbReference>
<protein>
    <submittedName>
        <fullName evidence="8">MATE efflux family protein</fullName>
    </submittedName>
</protein>
<dbReference type="OrthoDB" id="2126698at2759"/>
<dbReference type="GO" id="GO:0015297">
    <property type="term" value="F:antiporter activity"/>
    <property type="evidence" value="ECO:0007669"/>
    <property type="project" value="InterPro"/>
</dbReference>
<dbReference type="NCBIfam" id="TIGR00797">
    <property type="entry name" value="matE"/>
    <property type="match status" value="1"/>
</dbReference>
<dbReference type="AlphaFoldDB" id="A0A3N4LPV3"/>
<comment type="subcellular location">
    <subcellularLocation>
        <location evidence="1">Membrane</location>
        <topology evidence="1">Multi-pass membrane protein</topology>
    </subcellularLocation>
</comment>
<keyword evidence="4 7" id="KW-1133">Transmembrane helix</keyword>
<proteinExistence type="inferred from homology"/>
<feature type="transmembrane region" description="Helical" evidence="7">
    <location>
        <begin position="249"/>
        <end position="273"/>
    </location>
</feature>